<feature type="compositionally biased region" description="Acidic residues" evidence="1">
    <location>
        <begin position="115"/>
        <end position="136"/>
    </location>
</feature>
<keyword evidence="2" id="KW-0732">Signal</keyword>
<gene>
    <name evidence="3" type="ORF">FA10DRAFT_295464</name>
</gene>
<dbReference type="RefSeq" id="XP_025376848.1">
    <property type="nucleotide sequence ID" value="XM_025524469.1"/>
</dbReference>
<dbReference type="Proteomes" id="UP000245768">
    <property type="component" value="Unassembled WGS sequence"/>
</dbReference>
<dbReference type="AlphaFoldDB" id="A0A316YJE0"/>
<organism evidence="3 4">
    <name type="scientific">Acaromyces ingoldii</name>
    <dbReference type="NCBI Taxonomy" id="215250"/>
    <lineage>
        <taxon>Eukaryota</taxon>
        <taxon>Fungi</taxon>
        <taxon>Dikarya</taxon>
        <taxon>Basidiomycota</taxon>
        <taxon>Ustilaginomycotina</taxon>
        <taxon>Exobasidiomycetes</taxon>
        <taxon>Exobasidiales</taxon>
        <taxon>Cryptobasidiaceae</taxon>
        <taxon>Acaromyces</taxon>
    </lineage>
</organism>
<sequence>MKLALLATILLASLLTSACGASALDNHEDDGGYGNMLIKRFSSENSSGNSPPTPPHLGLRRGNRDSLVQGFREKREREKRKQAAAVPSRRKWSTSRKPVRLARGSTRGIKTLSDDFFDQPDDEEMDDEETDDEETQSDFWSTKRRQAPKRIRTSFRPPMSNIVDETALDARKQQRGQQRSNKRRRKVGEIRNKISLTPAQIKMLKSDARFEEYQKLRRARFHRAEVKTAQEREKRRRRFEERKLFDAPLSYQNLEPKDLEALRKRLKRLVKHIEAIKSGDAGKGKSQLIELWTQEDLEWWNGYIKFRQEAEAPLPGFERLVHAIDTFFANGKGKKKMPAALENAVSGGFRPPEAYQEALVARRKALRNTVQAMVA</sequence>
<evidence type="ECO:0000256" key="1">
    <source>
        <dbReference type="SAM" id="MobiDB-lite"/>
    </source>
</evidence>
<evidence type="ECO:0000313" key="3">
    <source>
        <dbReference type="EMBL" id="PWN89650.1"/>
    </source>
</evidence>
<dbReference type="InParanoid" id="A0A316YJE0"/>
<feature type="chain" id="PRO_5016385415" evidence="2">
    <location>
        <begin position="21"/>
        <end position="375"/>
    </location>
</feature>
<accession>A0A316YJE0</accession>
<protein>
    <submittedName>
        <fullName evidence="3">Uncharacterized protein</fullName>
    </submittedName>
</protein>
<feature type="compositionally biased region" description="Basic residues" evidence="1">
    <location>
        <begin position="82"/>
        <end position="100"/>
    </location>
</feature>
<dbReference type="GeneID" id="37046385"/>
<feature type="region of interest" description="Disordered" evidence="1">
    <location>
        <begin position="160"/>
        <end position="189"/>
    </location>
</feature>
<evidence type="ECO:0000256" key="2">
    <source>
        <dbReference type="SAM" id="SignalP"/>
    </source>
</evidence>
<dbReference type="PROSITE" id="PS51257">
    <property type="entry name" value="PROKAR_LIPOPROTEIN"/>
    <property type="match status" value="1"/>
</dbReference>
<proteinExistence type="predicted"/>
<feature type="signal peptide" evidence="2">
    <location>
        <begin position="1"/>
        <end position="20"/>
    </location>
</feature>
<dbReference type="EMBL" id="KZ819637">
    <property type="protein sequence ID" value="PWN89650.1"/>
    <property type="molecule type" value="Genomic_DNA"/>
</dbReference>
<feature type="region of interest" description="Disordered" evidence="1">
    <location>
        <begin position="35"/>
        <end position="148"/>
    </location>
</feature>
<reference evidence="3 4" key="1">
    <citation type="journal article" date="2018" name="Mol. Biol. Evol.">
        <title>Broad Genomic Sampling Reveals a Smut Pathogenic Ancestry of the Fungal Clade Ustilaginomycotina.</title>
        <authorList>
            <person name="Kijpornyongpan T."/>
            <person name="Mondo S.J."/>
            <person name="Barry K."/>
            <person name="Sandor L."/>
            <person name="Lee J."/>
            <person name="Lipzen A."/>
            <person name="Pangilinan J."/>
            <person name="LaButti K."/>
            <person name="Hainaut M."/>
            <person name="Henrissat B."/>
            <person name="Grigoriev I.V."/>
            <person name="Spatafora J.W."/>
            <person name="Aime M.C."/>
        </authorList>
    </citation>
    <scope>NUCLEOTIDE SEQUENCE [LARGE SCALE GENOMIC DNA]</scope>
    <source>
        <strain evidence="3 4">MCA 4198</strain>
    </source>
</reference>
<feature type="compositionally biased region" description="Basic and acidic residues" evidence="1">
    <location>
        <begin position="71"/>
        <end position="81"/>
    </location>
</feature>
<name>A0A316YJE0_9BASI</name>
<evidence type="ECO:0000313" key="4">
    <source>
        <dbReference type="Proteomes" id="UP000245768"/>
    </source>
</evidence>
<keyword evidence="4" id="KW-1185">Reference proteome</keyword>